<dbReference type="Proteomes" id="UP000053029">
    <property type="component" value="Unassembled WGS sequence"/>
</dbReference>
<dbReference type="PANTHER" id="PTHR22789:SF0">
    <property type="entry name" value="3-OXO-TETRONATE 4-PHOSPHATE DECARBOXYLASE-RELATED"/>
    <property type="match status" value="1"/>
</dbReference>
<gene>
    <name evidence="9" type="ORF">Z517_01656</name>
</gene>
<evidence type="ECO:0000256" key="5">
    <source>
        <dbReference type="ARBA" id="ARBA00023136"/>
    </source>
</evidence>
<dbReference type="InterPro" id="IPR050197">
    <property type="entry name" value="Aldolase_class_II_sugar_metab"/>
</dbReference>
<dbReference type="HOGENOM" id="CLU_359035_0_0_1"/>
<keyword evidence="10" id="KW-1185">Reference proteome</keyword>
<dbReference type="Pfam" id="PF00596">
    <property type="entry name" value="Aldolase_II"/>
    <property type="match status" value="1"/>
</dbReference>
<proteinExistence type="predicted"/>
<dbReference type="OrthoDB" id="2932980at2759"/>
<reference evidence="9 10" key="1">
    <citation type="submission" date="2015-01" db="EMBL/GenBank/DDBJ databases">
        <title>The Genome Sequence of Fonsecaea pedrosoi CBS 271.37.</title>
        <authorList>
            <consortium name="The Broad Institute Genomics Platform"/>
            <person name="Cuomo C."/>
            <person name="de Hoog S."/>
            <person name="Gorbushina A."/>
            <person name="Stielow B."/>
            <person name="Teixiera M."/>
            <person name="Abouelleil A."/>
            <person name="Chapman S.B."/>
            <person name="Priest M."/>
            <person name="Young S.K."/>
            <person name="Wortman J."/>
            <person name="Nusbaum C."/>
            <person name="Birren B."/>
        </authorList>
    </citation>
    <scope>NUCLEOTIDE SEQUENCE [LARGE SCALE GENOMIC DNA]</scope>
    <source>
        <strain evidence="9 10">CBS 271.37</strain>
    </source>
</reference>
<dbReference type="Gene3D" id="3.40.225.10">
    <property type="entry name" value="Class II aldolase/adducin N-terminal domain"/>
    <property type="match status" value="1"/>
</dbReference>
<keyword evidence="4 7" id="KW-1133">Transmembrane helix</keyword>
<keyword evidence="5 7" id="KW-0472">Membrane</keyword>
<accession>A0A0D2E7Y3</accession>
<evidence type="ECO:0000256" key="7">
    <source>
        <dbReference type="SAM" id="Phobius"/>
    </source>
</evidence>
<sequence>MSSDQIQRDLISANHILHFTSVLDAYGHISARHPLDASTYLMSANMAPALVSNASDLVQYRVNDSTAVDPDAPRGYIERYIHGEMYRRFPDVGCVIHSHSEDVLPYAIAGVPLRAVYHMAGFLGPGPAPLYDVEESYNATEPHDLLIRTPKLGQDLAGTFVSATNVSATTPDYTVVLMRRHGFTTAAADIQTAVFQAIFTQSNAKAQTTATLLRGAFAGLPGDEARAWSGGGGSGGSNGETSAFEPLTAQQARDCEVSIGATSDRPWGLWLKEVENDSLYTNNVVLDLVCYGQGEIVVTGCELRHHYNTVTDKPGAPALDRLLEEEENDAGRGNTLVGGSSCIGAEGTTVQWQKHCLKPIGFRVSKRIAFRSIKYIDEILGTYGELAIIPSIGCAGPVFVLFKPRWDRIPRQPGQSETQPPRKLTRNEQTLDIDPIFFADHVVINYAEIEKVDIHFQQIVDLGAEEAFRNSTWIFNTAANVHRTVRRLPPLSGRQLGIARSCCSVLVKPFALILVDSTTSNISCGGTSCHIRRFPLHNGTKDFRTPILFSAFQSQRHQPDPPSASTSLVQILRDCFVESLPTFEHAKPSVLNLAYYPLRIVVGEWMLYGQVMARYLAHDEYSFKDIEMVLRGERDDMVELQKWRHRAIQSQFKIQSTRRFVAYCLAQSPAEKERGPWDLILNDLDHLSTKIEVYGQSMERMVSVVTSMFQLIDSRRSIAETINVRRLTITALIFVPLSWVASLFSMTDDFAPGQSRFWLYFAVAVPLCFTIGAFSLLADF</sequence>
<evidence type="ECO:0000313" key="10">
    <source>
        <dbReference type="Proteomes" id="UP000053029"/>
    </source>
</evidence>
<evidence type="ECO:0000256" key="1">
    <source>
        <dbReference type="ARBA" id="ARBA00004141"/>
    </source>
</evidence>
<evidence type="ECO:0000256" key="6">
    <source>
        <dbReference type="ARBA" id="ARBA00023239"/>
    </source>
</evidence>
<evidence type="ECO:0000256" key="3">
    <source>
        <dbReference type="ARBA" id="ARBA00022723"/>
    </source>
</evidence>
<dbReference type="GO" id="GO:0016832">
    <property type="term" value="F:aldehyde-lyase activity"/>
    <property type="evidence" value="ECO:0007669"/>
    <property type="project" value="TreeGrafter"/>
</dbReference>
<feature type="transmembrane region" description="Helical" evidence="7">
    <location>
        <begin position="380"/>
        <end position="402"/>
    </location>
</feature>
<comment type="subcellular location">
    <subcellularLocation>
        <location evidence="1">Membrane</location>
        <topology evidence="1">Multi-pass membrane protein</topology>
    </subcellularLocation>
</comment>
<dbReference type="SUPFAM" id="SSF144083">
    <property type="entry name" value="Magnesium transport protein CorA, transmembrane region"/>
    <property type="match status" value="1"/>
</dbReference>
<organism evidence="9 10">
    <name type="scientific">Fonsecaea pedrosoi CBS 271.37</name>
    <dbReference type="NCBI Taxonomy" id="1442368"/>
    <lineage>
        <taxon>Eukaryota</taxon>
        <taxon>Fungi</taxon>
        <taxon>Dikarya</taxon>
        <taxon>Ascomycota</taxon>
        <taxon>Pezizomycotina</taxon>
        <taxon>Eurotiomycetes</taxon>
        <taxon>Chaetothyriomycetidae</taxon>
        <taxon>Chaetothyriales</taxon>
        <taxon>Herpotrichiellaceae</taxon>
        <taxon>Fonsecaea</taxon>
    </lineage>
</organism>
<dbReference type="SUPFAM" id="SSF53639">
    <property type="entry name" value="AraD/HMP-PK domain-like"/>
    <property type="match status" value="1"/>
</dbReference>
<name>A0A0D2E7Y3_9EURO</name>
<dbReference type="STRING" id="1442368.A0A0D2E7Y3"/>
<dbReference type="SMART" id="SM01007">
    <property type="entry name" value="Aldolase_II"/>
    <property type="match status" value="1"/>
</dbReference>
<dbReference type="InterPro" id="IPR001303">
    <property type="entry name" value="Aldolase_II/adducin_N"/>
</dbReference>
<dbReference type="EMBL" id="KN846969">
    <property type="protein sequence ID" value="KIW86261.1"/>
    <property type="molecule type" value="Genomic_DNA"/>
</dbReference>
<dbReference type="GO" id="GO:0016020">
    <property type="term" value="C:membrane"/>
    <property type="evidence" value="ECO:0007669"/>
    <property type="project" value="UniProtKB-SubCell"/>
</dbReference>
<evidence type="ECO:0000256" key="4">
    <source>
        <dbReference type="ARBA" id="ARBA00022989"/>
    </source>
</evidence>
<keyword evidence="3" id="KW-0479">Metal-binding</keyword>
<dbReference type="GO" id="GO:0019323">
    <property type="term" value="P:pentose catabolic process"/>
    <property type="evidence" value="ECO:0007669"/>
    <property type="project" value="TreeGrafter"/>
</dbReference>
<dbReference type="GO" id="GO:0005829">
    <property type="term" value="C:cytosol"/>
    <property type="evidence" value="ECO:0007669"/>
    <property type="project" value="TreeGrafter"/>
</dbReference>
<dbReference type="GeneID" id="25301146"/>
<dbReference type="AlphaFoldDB" id="A0A0D2E7Y3"/>
<dbReference type="Gene3D" id="1.20.58.340">
    <property type="entry name" value="Magnesium transport protein CorA, transmembrane region"/>
    <property type="match status" value="1"/>
</dbReference>
<keyword evidence="6" id="KW-0456">Lyase</keyword>
<dbReference type="GO" id="GO:0046872">
    <property type="term" value="F:metal ion binding"/>
    <property type="evidence" value="ECO:0007669"/>
    <property type="project" value="UniProtKB-KW"/>
</dbReference>
<feature type="transmembrane region" description="Helical" evidence="7">
    <location>
        <begin position="724"/>
        <end position="745"/>
    </location>
</feature>
<dbReference type="InterPro" id="IPR036409">
    <property type="entry name" value="Aldolase_II/adducin_N_sf"/>
</dbReference>
<dbReference type="RefSeq" id="XP_013290069.1">
    <property type="nucleotide sequence ID" value="XM_013434615.1"/>
</dbReference>
<evidence type="ECO:0000256" key="2">
    <source>
        <dbReference type="ARBA" id="ARBA00022692"/>
    </source>
</evidence>
<dbReference type="PANTHER" id="PTHR22789">
    <property type="entry name" value="FUCULOSE PHOSPHATE ALDOLASE"/>
    <property type="match status" value="1"/>
</dbReference>
<evidence type="ECO:0000313" key="9">
    <source>
        <dbReference type="EMBL" id="KIW86261.1"/>
    </source>
</evidence>
<keyword evidence="2 7" id="KW-0812">Transmembrane</keyword>
<dbReference type="InterPro" id="IPR045863">
    <property type="entry name" value="CorA_TM1_TM2"/>
</dbReference>
<evidence type="ECO:0000259" key="8">
    <source>
        <dbReference type="SMART" id="SM01007"/>
    </source>
</evidence>
<feature type="transmembrane region" description="Helical" evidence="7">
    <location>
        <begin position="757"/>
        <end position="778"/>
    </location>
</feature>
<protein>
    <recommendedName>
        <fullName evidence="8">Class II aldolase/adducin N-terminal domain-containing protein</fullName>
    </recommendedName>
</protein>
<dbReference type="VEuPathDB" id="FungiDB:Z517_01656"/>
<feature type="domain" description="Class II aldolase/adducin N-terminal" evidence="8">
    <location>
        <begin position="8"/>
        <end position="208"/>
    </location>
</feature>